<keyword evidence="7 16" id="KW-0812">Transmembrane</keyword>
<dbReference type="Pfam" id="PF00135">
    <property type="entry name" value="COesterase"/>
    <property type="match status" value="1"/>
</dbReference>
<dbReference type="InterPro" id="IPR001873">
    <property type="entry name" value="ENaC"/>
</dbReference>
<evidence type="ECO:0000256" key="5">
    <source>
        <dbReference type="ARBA" id="ARBA00022461"/>
    </source>
</evidence>
<comment type="subcellular location">
    <subcellularLocation>
        <location evidence="1">Membrane</location>
        <topology evidence="1">Multi-pass membrane protein</topology>
    </subcellularLocation>
</comment>
<evidence type="ECO:0000313" key="21">
    <source>
        <dbReference type="Proteomes" id="UP001177023"/>
    </source>
</evidence>
<keyword evidence="9 17" id="KW-1133">Transmembrane helix</keyword>
<sequence>MMPRIAATLLLLLLKFGPSLADVIRADDGKSVTVDTPRGQVTGFHSDLGHDTTALFYGNGDVFLGIPYAEPPIGEKRFQKPVPLCSYPQNPYDATAYKHTCVQPGDCVINATQSEDCLYLNVFTPNAASIYKYPVMVWIHGGSMTSGCAQEFDYKGAIRNLVERGVVVVTLQYRLGLIGFFTTFTDEFPPNRGMLDQVEAIRWVTDNIQYFGGNPYRITLFGESAGGASVSAHTYSPLSQNLFQQAIMQSGVALTSFEGSLGFSGLSEDRAASLCNFTDDQWQNNQWQGLKDCLLSKTIEEINTVEVSNPLGWKICQDNYFMPGVPRDLASARPNIPVMIGTMRDEFAAYLLTFIRVGILNPSFIGKLAFEFLFDMFANFLATREADVMAILERIYSAPGVGNFDHAAWFKTSSDVFTAAGFTGFVIREANNYVANGNKQVYLYEQTFAPNVATDWGNITDILDYKPVGHTAELAYLWIFEQKWKDSLARNVVTPFDYQLADWYGETWTTFAKYGMPILSNAWTPVKTRDDNDYFRIDDPTVGGMTMQQKYRYTDDISWTRVIPALAGDYPPIKPDYNNGTNPLPTSSAMRRERLIVCPSDNPPISGNCPNPSVVPPLTDLFHSCTLRSHPIECCEYFSPTYTIRRGRCFRLKEQLVQTTFDEQGKLTIRLNNHIDYAREEDGQNLLAFIGDEKPEIAPFPRFYLYENTSMRLQIKATHMNLVEEGDSVCTEAYSSLGKSTCYLNNWLQFYLEDVYNCTYPYMDLLRRTGLGSCNPTTVMDNYMATVQNVHYHKHQCILPCNRWEYTAAMERVSVRNAVSPFRIDIFYNDLQYEEFSGVYTTTLMGLLAQIGGQLSLFLGSSILSLVQLSILLVVIGNRVVKHRKMNVNIPAPRPEPPHIDTSV</sequence>
<evidence type="ECO:0000256" key="4">
    <source>
        <dbReference type="ARBA" id="ARBA00022448"/>
    </source>
</evidence>
<dbReference type="InterPro" id="IPR050309">
    <property type="entry name" value="Type-B_Carboxylest/Lipase"/>
</dbReference>
<evidence type="ECO:0000256" key="17">
    <source>
        <dbReference type="SAM" id="Phobius"/>
    </source>
</evidence>
<keyword evidence="18" id="KW-0732">Signal</keyword>
<dbReference type="Pfam" id="PF00858">
    <property type="entry name" value="ASC"/>
    <property type="match status" value="1"/>
</dbReference>
<dbReference type="InterPro" id="IPR002018">
    <property type="entry name" value="CarbesteraseB"/>
</dbReference>
<dbReference type="PROSITE" id="PS00122">
    <property type="entry name" value="CARBOXYLESTERASE_B_1"/>
    <property type="match status" value="1"/>
</dbReference>
<dbReference type="Gene3D" id="1.10.287.770">
    <property type="entry name" value="YojJ-like"/>
    <property type="match status" value="1"/>
</dbReference>
<keyword evidence="4 16" id="KW-0813">Transport</keyword>
<feature type="transmembrane region" description="Helical" evidence="17">
    <location>
        <begin position="855"/>
        <end position="876"/>
    </location>
</feature>
<keyword evidence="5 16" id="KW-0894">Sodium channel</keyword>
<dbReference type="InterPro" id="IPR019819">
    <property type="entry name" value="Carboxylesterase_B_CS"/>
</dbReference>
<dbReference type="EMBL" id="CATQJA010002663">
    <property type="protein sequence ID" value="CAJ0581277.1"/>
    <property type="molecule type" value="Genomic_DNA"/>
</dbReference>
<dbReference type="PANTHER" id="PTHR11559">
    <property type="entry name" value="CARBOXYLESTERASE"/>
    <property type="match status" value="1"/>
</dbReference>
<evidence type="ECO:0000256" key="6">
    <source>
        <dbReference type="ARBA" id="ARBA00022487"/>
    </source>
</evidence>
<evidence type="ECO:0000256" key="9">
    <source>
        <dbReference type="ARBA" id="ARBA00022989"/>
    </source>
</evidence>
<dbReference type="GO" id="GO:0052689">
    <property type="term" value="F:carboxylic ester hydrolase activity"/>
    <property type="evidence" value="ECO:0007669"/>
    <property type="project" value="UniProtKB-KW"/>
</dbReference>
<dbReference type="PROSITE" id="PS00941">
    <property type="entry name" value="CARBOXYLESTERASE_B_2"/>
    <property type="match status" value="1"/>
</dbReference>
<keyword evidence="10" id="KW-0915">Sodium</keyword>
<comment type="similarity">
    <text evidence="3 16">Belongs to the amiloride-sensitive sodium channel (TC 1.A.6) family.</text>
</comment>
<feature type="chain" id="PRO_5041347164" description="Carboxylesterase type B domain-containing protein" evidence="18">
    <location>
        <begin position="22"/>
        <end position="904"/>
    </location>
</feature>
<reference evidence="20" key="1">
    <citation type="submission" date="2023-06" db="EMBL/GenBank/DDBJ databases">
        <authorList>
            <person name="Delattre M."/>
        </authorList>
    </citation>
    <scope>NUCLEOTIDE SEQUENCE</scope>
    <source>
        <strain evidence="20">AF72</strain>
    </source>
</reference>
<feature type="signal peptide" evidence="18">
    <location>
        <begin position="1"/>
        <end position="21"/>
    </location>
</feature>
<evidence type="ECO:0000256" key="11">
    <source>
        <dbReference type="ARBA" id="ARBA00023065"/>
    </source>
</evidence>
<evidence type="ECO:0000256" key="18">
    <source>
        <dbReference type="SAM" id="SignalP"/>
    </source>
</evidence>
<organism evidence="20 21">
    <name type="scientific">Mesorhabditis spiculigera</name>
    <dbReference type="NCBI Taxonomy" id="96644"/>
    <lineage>
        <taxon>Eukaryota</taxon>
        <taxon>Metazoa</taxon>
        <taxon>Ecdysozoa</taxon>
        <taxon>Nematoda</taxon>
        <taxon>Chromadorea</taxon>
        <taxon>Rhabditida</taxon>
        <taxon>Rhabditina</taxon>
        <taxon>Rhabditomorpha</taxon>
        <taxon>Rhabditoidea</taxon>
        <taxon>Rhabditidae</taxon>
        <taxon>Mesorhabditinae</taxon>
        <taxon>Mesorhabditis</taxon>
    </lineage>
</organism>
<evidence type="ECO:0000256" key="12">
    <source>
        <dbReference type="ARBA" id="ARBA00023136"/>
    </source>
</evidence>
<proteinExistence type="inferred from homology"/>
<comment type="caution">
    <text evidence="20">The sequence shown here is derived from an EMBL/GenBank/DDBJ whole genome shotgun (WGS) entry which is preliminary data.</text>
</comment>
<feature type="domain" description="Carboxylesterase type B" evidence="19">
    <location>
        <begin position="32"/>
        <end position="552"/>
    </location>
</feature>
<keyword evidence="14 16" id="KW-0739">Sodium transport</keyword>
<dbReference type="Proteomes" id="UP001177023">
    <property type="component" value="Unassembled WGS sequence"/>
</dbReference>
<keyword evidence="15 16" id="KW-0407">Ion channel</keyword>
<keyword evidence="13" id="KW-0325">Glycoprotein</keyword>
<gene>
    <name evidence="20" type="ORF">MSPICULIGERA_LOCUS19442</name>
</gene>
<evidence type="ECO:0000313" key="20">
    <source>
        <dbReference type="EMBL" id="CAJ0581277.1"/>
    </source>
</evidence>
<evidence type="ECO:0000256" key="10">
    <source>
        <dbReference type="ARBA" id="ARBA00023053"/>
    </source>
</evidence>
<dbReference type="InterPro" id="IPR029058">
    <property type="entry name" value="AB_hydrolase_fold"/>
</dbReference>
<evidence type="ECO:0000256" key="7">
    <source>
        <dbReference type="ARBA" id="ARBA00022692"/>
    </source>
</evidence>
<dbReference type="AlphaFoldDB" id="A0AA36D7N0"/>
<dbReference type="Gene3D" id="3.40.50.1820">
    <property type="entry name" value="alpha/beta hydrolase"/>
    <property type="match status" value="1"/>
</dbReference>
<name>A0AA36D7N0_9BILA</name>
<feature type="non-terminal residue" evidence="20">
    <location>
        <position position="904"/>
    </location>
</feature>
<keyword evidence="21" id="KW-1185">Reference proteome</keyword>
<keyword evidence="8" id="KW-0378">Hydrolase</keyword>
<keyword evidence="11 16" id="KW-0406">Ion transport</keyword>
<dbReference type="GO" id="GO:0016020">
    <property type="term" value="C:membrane"/>
    <property type="evidence" value="ECO:0007669"/>
    <property type="project" value="UniProtKB-SubCell"/>
</dbReference>
<evidence type="ECO:0000256" key="2">
    <source>
        <dbReference type="ARBA" id="ARBA00005964"/>
    </source>
</evidence>
<protein>
    <recommendedName>
        <fullName evidence="19">Carboxylesterase type B domain-containing protein</fullName>
    </recommendedName>
</protein>
<evidence type="ECO:0000256" key="16">
    <source>
        <dbReference type="RuleBase" id="RU000679"/>
    </source>
</evidence>
<dbReference type="GO" id="GO:0005272">
    <property type="term" value="F:sodium channel activity"/>
    <property type="evidence" value="ECO:0007669"/>
    <property type="project" value="UniProtKB-KW"/>
</dbReference>
<evidence type="ECO:0000256" key="8">
    <source>
        <dbReference type="ARBA" id="ARBA00022801"/>
    </source>
</evidence>
<evidence type="ECO:0000256" key="14">
    <source>
        <dbReference type="ARBA" id="ARBA00023201"/>
    </source>
</evidence>
<dbReference type="SUPFAM" id="SSF53474">
    <property type="entry name" value="alpha/beta-Hydrolases"/>
    <property type="match status" value="1"/>
</dbReference>
<comment type="similarity">
    <text evidence="2">Belongs to the type-B carboxylesterase/lipase family.</text>
</comment>
<evidence type="ECO:0000259" key="19">
    <source>
        <dbReference type="Pfam" id="PF00135"/>
    </source>
</evidence>
<evidence type="ECO:0000256" key="15">
    <source>
        <dbReference type="ARBA" id="ARBA00023303"/>
    </source>
</evidence>
<evidence type="ECO:0000256" key="13">
    <source>
        <dbReference type="ARBA" id="ARBA00023180"/>
    </source>
</evidence>
<evidence type="ECO:0000256" key="1">
    <source>
        <dbReference type="ARBA" id="ARBA00004141"/>
    </source>
</evidence>
<dbReference type="InterPro" id="IPR019826">
    <property type="entry name" value="Carboxylesterase_B_AS"/>
</dbReference>
<keyword evidence="12 17" id="KW-0472">Membrane</keyword>
<accession>A0AA36D7N0</accession>
<evidence type="ECO:0000256" key="3">
    <source>
        <dbReference type="ARBA" id="ARBA00007193"/>
    </source>
</evidence>
<keyword evidence="6" id="KW-0719">Serine esterase</keyword>